<dbReference type="STRING" id="394193.SAMN04489732_12467"/>
<dbReference type="PANTHER" id="PTHR33993:SF14">
    <property type="entry name" value="GB|AAF24581.1"/>
    <property type="match status" value="1"/>
</dbReference>
<dbReference type="SUPFAM" id="SSF54593">
    <property type="entry name" value="Glyoxalase/Bleomycin resistance protein/Dihydroxybiphenyl dioxygenase"/>
    <property type="match status" value="2"/>
</dbReference>
<name>A0A1H8YLR6_9PSEU</name>
<evidence type="ECO:0000313" key="2">
    <source>
        <dbReference type="EMBL" id="SEP53096.1"/>
    </source>
</evidence>
<keyword evidence="3" id="KW-1185">Reference proteome</keyword>
<dbReference type="Pfam" id="PF18029">
    <property type="entry name" value="Glyoxalase_6"/>
    <property type="match status" value="1"/>
</dbReference>
<sequence length="273" mass="29523">MSVHPGGAGSPFWVELATADPHRSMRFYQRLFGWEYQRVKDSGGQDYVLALLDGEPVAGLRPHPGAILDWTLYLATPDLASACAQVIRLGGTVLETRPAVVPGVGAKLLIDDPSGATVGLVQPAVDYGFTAGVPGSLVWIEFVTRQAELADRFYSHLFGYTQRQFGDGDAVDYMVYSIGPDSVIGRVRMALDTPADVPPRWIAHFAVDPELGFDRTLHEARGAGARLRFAPYSSTLGKVAVLSDPTGTRFALIDPALASDWDYHSAVDDPYGD</sequence>
<dbReference type="Proteomes" id="UP000198582">
    <property type="component" value="Unassembled WGS sequence"/>
</dbReference>
<proteinExistence type="predicted"/>
<accession>A0A1H8YLR6</accession>
<protein>
    <recommendedName>
        <fullName evidence="1">VOC domain-containing protein</fullName>
    </recommendedName>
</protein>
<dbReference type="Gene3D" id="3.10.180.10">
    <property type="entry name" value="2,3-Dihydroxybiphenyl 1,2-Dioxygenase, domain 1"/>
    <property type="match status" value="2"/>
</dbReference>
<dbReference type="InterPro" id="IPR052164">
    <property type="entry name" value="Anthracycline_SecMetBiosynth"/>
</dbReference>
<dbReference type="PROSITE" id="PS51819">
    <property type="entry name" value="VOC"/>
    <property type="match status" value="1"/>
</dbReference>
<evidence type="ECO:0000313" key="3">
    <source>
        <dbReference type="Proteomes" id="UP000198582"/>
    </source>
</evidence>
<feature type="domain" description="VOC" evidence="1">
    <location>
        <begin position="10"/>
        <end position="123"/>
    </location>
</feature>
<dbReference type="InterPro" id="IPR037523">
    <property type="entry name" value="VOC_core"/>
</dbReference>
<organism evidence="2 3">
    <name type="scientific">Amycolatopsis saalfeldensis</name>
    <dbReference type="NCBI Taxonomy" id="394193"/>
    <lineage>
        <taxon>Bacteria</taxon>
        <taxon>Bacillati</taxon>
        <taxon>Actinomycetota</taxon>
        <taxon>Actinomycetes</taxon>
        <taxon>Pseudonocardiales</taxon>
        <taxon>Pseudonocardiaceae</taxon>
        <taxon>Amycolatopsis</taxon>
    </lineage>
</organism>
<gene>
    <name evidence="2" type="ORF">SAMN04489732_12467</name>
</gene>
<dbReference type="CDD" id="cd07247">
    <property type="entry name" value="SgaA_N_like"/>
    <property type="match status" value="1"/>
</dbReference>
<dbReference type="InterPro" id="IPR029068">
    <property type="entry name" value="Glyas_Bleomycin-R_OHBP_Dase"/>
</dbReference>
<dbReference type="OrthoDB" id="9793039at2"/>
<dbReference type="EMBL" id="FOEF01000024">
    <property type="protein sequence ID" value="SEP53096.1"/>
    <property type="molecule type" value="Genomic_DNA"/>
</dbReference>
<evidence type="ECO:0000259" key="1">
    <source>
        <dbReference type="PROSITE" id="PS51819"/>
    </source>
</evidence>
<reference evidence="2 3" key="1">
    <citation type="submission" date="2016-10" db="EMBL/GenBank/DDBJ databases">
        <authorList>
            <person name="de Groot N.N."/>
        </authorList>
    </citation>
    <scope>NUCLEOTIDE SEQUENCE [LARGE SCALE GENOMIC DNA]</scope>
    <source>
        <strain evidence="2 3">DSM 44993</strain>
    </source>
</reference>
<dbReference type="RefSeq" id="WP_091627448.1">
    <property type="nucleotide sequence ID" value="NZ_FOEF01000024.1"/>
</dbReference>
<dbReference type="AlphaFoldDB" id="A0A1H8YLR6"/>
<dbReference type="InterPro" id="IPR041581">
    <property type="entry name" value="Glyoxalase_6"/>
</dbReference>
<dbReference type="PANTHER" id="PTHR33993">
    <property type="entry name" value="GLYOXALASE-RELATED"/>
    <property type="match status" value="1"/>
</dbReference>